<gene>
    <name evidence="2" type="ORF">EYF80_013874</name>
</gene>
<proteinExistence type="predicted"/>
<dbReference type="Proteomes" id="UP000314294">
    <property type="component" value="Unassembled WGS sequence"/>
</dbReference>
<dbReference type="EMBL" id="SRLO01000098">
    <property type="protein sequence ID" value="TNN75904.1"/>
    <property type="molecule type" value="Genomic_DNA"/>
</dbReference>
<evidence type="ECO:0000313" key="2">
    <source>
        <dbReference type="EMBL" id="TNN75904.1"/>
    </source>
</evidence>
<protein>
    <submittedName>
        <fullName evidence="2">Uncharacterized protein</fullName>
    </submittedName>
</protein>
<evidence type="ECO:0000256" key="1">
    <source>
        <dbReference type="SAM" id="MobiDB-lite"/>
    </source>
</evidence>
<reference evidence="2 3" key="1">
    <citation type="submission" date="2019-03" db="EMBL/GenBank/DDBJ databases">
        <title>First draft genome of Liparis tanakae, snailfish: a comprehensive survey of snailfish specific genes.</title>
        <authorList>
            <person name="Kim W."/>
            <person name="Song I."/>
            <person name="Jeong J.-H."/>
            <person name="Kim D."/>
            <person name="Kim S."/>
            <person name="Ryu S."/>
            <person name="Song J.Y."/>
            <person name="Lee S.K."/>
        </authorList>
    </citation>
    <scope>NUCLEOTIDE SEQUENCE [LARGE SCALE GENOMIC DNA]</scope>
    <source>
        <tissue evidence="2">Muscle</tissue>
    </source>
</reference>
<name>A0A4Z2IEM9_9TELE</name>
<sequence>MPAPVIQHGNASRLHGAAANSDQEQKYLRELGEVGHLDSGPASQDLHQLEAFVRLESTGDEEEEMEER</sequence>
<keyword evidence="3" id="KW-1185">Reference proteome</keyword>
<dbReference type="AlphaFoldDB" id="A0A4Z2IEM9"/>
<accession>A0A4Z2IEM9</accession>
<organism evidence="2 3">
    <name type="scientific">Liparis tanakae</name>
    <name type="common">Tanaka's snailfish</name>
    <dbReference type="NCBI Taxonomy" id="230148"/>
    <lineage>
        <taxon>Eukaryota</taxon>
        <taxon>Metazoa</taxon>
        <taxon>Chordata</taxon>
        <taxon>Craniata</taxon>
        <taxon>Vertebrata</taxon>
        <taxon>Euteleostomi</taxon>
        <taxon>Actinopterygii</taxon>
        <taxon>Neopterygii</taxon>
        <taxon>Teleostei</taxon>
        <taxon>Neoteleostei</taxon>
        <taxon>Acanthomorphata</taxon>
        <taxon>Eupercaria</taxon>
        <taxon>Perciformes</taxon>
        <taxon>Cottioidei</taxon>
        <taxon>Cottales</taxon>
        <taxon>Liparidae</taxon>
        <taxon>Liparis</taxon>
    </lineage>
</organism>
<feature type="region of interest" description="Disordered" evidence="1">
    <location>
        <begin position="1"/>
        <end position="21"/>
    </location>
</feature>
<comment type="caution">
    <text evidence="2">The sequence shown here is derived from an EMBL/GenBank/DDBJ whole genome shotgun (WGS) entry which is preliminary data.</text>
</comment>
<evidence type="ECO:0000313" key="3">
    <source>
        <dbReference type="Proteomes" id="UP000314294"/>
    </source>
</evidence>